<dbReference type="PROSITE" id="PS51186">
    <property type="entry name" value="GNAT"/>
    <property type="match status" value="1"/>
</dbReference>
<proteinExistence type="predicted"/>
<keyword evidence="3" id="KW-1185">Reference proteome</keyword>
<keyword evidence="2" id="KW-0808">Transferase</keyword>
<comment type="caution">
    <text evidence="2">The sequence shown here is derived from an EMBL/GenBank/DDBJ whole genome shotgun (WGS) entry which is preliminary data.</text>
</comment>
<dbReference type="Proteomes" id="UP001343257">
    <property type="component" value="Unassembled WGS sequence"/>
</dbReference>
<evidence type="ECO:0000313" key="2">
    <source>
        <dbReference type="EMBL" id="MED5018777.1"/>
    </source>
</evidence>
<reference evidence="2 3" key="1">
    <citation type="submission" date="2023-03" db="EMBL/GenBank/DDBJ databases">
        <title>Bacillus Genome Sequencing.</title>
        <authorList>
            <person name="Dunlap C."/>
        </authorList>
    </citation>
    <scope>NUCLEOTIDE SEQUENCE [LARGE SCALE GENOMIC DNA]</scope>
    <source>
        <strain evidence="2 3">NRS-52</strain>
    </source>
</reference>
<protein>
    <submittedName>
        <fullName evidence="2">GNAT family N-acetyltransferase</fullName>
        <ecNumber evidence="2">2.3.1.-</ecNumber>
    </submittedName>
</protein>
<evidence type="ECO:0000259" key="1">
    <source>
        <dbReference type="PROSITE" id="PS51186"/>
    </source>
</evidence>
<accession>A0ABU6PWP0</accession>
<dbReference type="InterPro" id="IPR016181">
    <property type="entry name" value="Acyl_CoA_acyltransferase"/>
</dbReference>
<dbReference type="CDD" id="cd04301">
    <property type="entry name" value="NAT_SF"/>
    <property type="match status" value="1"/>
</dbReference>
<dbReference type="EC" id="2.3.1.-" evidence="2"/>
<keyword evidence="2" id="KW-0012">Acyltransferase</keyword>
<feature type="domain" description="N-acetyltransferase" evidence="1">
    <location>
        <begin position="134"/>
        <end position="265"/>
    </location>
</feature>
<dbReference type="EMBL" id="JARTLD010000037">
    <property type="protein sequence ID" value="MED5018777.1"/>
    <property type="molecule type" value="Genomic_DNA"/>
</dbReference>
<name>A0ABU6PWP0_9BACL</name>
<dbReference type="GO" id="GO:0016746">
    <property type="term" value="F:acyltransferase activity"/>
    <property type="evidence" value="ECO:0007669"/>
    <property type="project" value="UniProtKB-KW"/>
</dbReference>
<gene>
    <name evidence="2" type="ORF">P9847_15820</name>
</gene>
<dbReference type="RefSeq" id="WP_328279315.1">
    <property type="nucleotide sequence ID" value="NZ_JARTLD010000037.1"/>
</dbReference>
<dbReference type="SUPFAM" id="SSF55729">
    <property type="entry name" value="Acyl-CoA N-acyltransferases (Nat)"/>
    <property type="match status" value="1"/>
</dbReference>
<dbReference type="Pfam" id="PF00583">
    <property type="entry name" value="Acetyltransf_1"/>
    <property type="match status" value="1"/>
</dbReference>
<sequence length="265" mass="29550">MIRTLTPEERESILASLDRERHFLYYSYLTSRRANATHYGQFNEKGTLLGVLAYLQGLSFHAFSMFPAQASFDFQSVLDFVKEDLSLPDDMTGNFIVHEEDMAGLSGQLAFAKPPENLLLMKHVHRQMLPPADSRVLRLEPSHFGRINAIMKELGTMAFTVEELQYPFFGVMKDGQLAAVGGYHIYGGEYVELGNIGTVPAFRRQGLGTLICAELTRAGAAVSPHVYLNVFADNEAAIRLYRSIGYETCAVQSIIQFVVPAEGRT</sequence>
<dbReference type="InterPro" id="IPR000182">
    <property type="entry name" value="GNAT_dom"/>
</dbReference>
<evidence type="ECO:0000313" key="3">
    <source>
        <dbReference type="Proteomes" id="UP001343257"/>
    </source>
</evidence>
<dbReference type="Gene3D" id="3.40.630.30">
    <property type="match status" value="1"/>
</dbReference>
<organism evidence="2 3">
    <name type="scientific">Paenibacillus chibensis</name>
    <dbReference type="NCBI Taxonomy" id="59846"/>
    <lineage>
        <taxon>Bacteria</taxon>
        <taxon>Bacillati</taxon>
        <taxon>Bacillota</taxon>
        <taxon>Bacilli</taxon>
        <taxon>Bacillales</taxon>
        <taxon>Paenibacillaceae</taxon>
        <taxon>Paenibacillus</taxon>
    </lineage>
</organism>